<reference evidence="1 2" key="1">
    <citation type="submission" date="2021-04" db="EMBL/GenBank/DDBJ databases">
        <authorList>
            <person name="De Guttry C."/>
            <person name="Zahm M."/>
            <person name="Klopp C."/>
            <person name="Cabau C."/>
            <person name="Louis A."/>
            <person name="Berthelot C."/>
            <person name="Parey E."/>
            <person name="Roest Crollius H."/>
            <person name="Montfort J."/>
            <person name="Robinson-Rechavi M."/>
            <person name="Bucao C."/>
            <person name="Bouchez O."/>
            <person name="Gislard M."/>
            <person name="Lluch J."/>
            <person name="Milhes M."/>
            <person name="Lampietro C."/>
            <person name="Lopez Roques C."/>
            <person name="Donnadieu C."/>
            <person name="Braasch I."/>
            <person name="Desvignes T."/>
            <person name="Postlethwait J."/>
            <person name="Bobe J."/>
            <person name="Wedekind C."/>
            <person name="Guiguen Y."/>
        </authorList>
    </citation>
    <scope>NUCLEOTIDE SEQUENCE [LARGE SCALE GENOMIC DNA]</scope>
    <source>
        <strain evidence="1">Cs_M1</strain>
        <tissue evidence="1">Blood</tissue>
    </source>
</reference>
<proteinExistence type="predicted"/>
<protein>
    <submittedName>
        <fullName evidence="1">Uncharacterized protein</fullName>
    </submittedName>
</protein>
<keyword evidence="2" id="KW-1185">Reference proteome</keyword>
<evidence type="ECO:0000313" key="2">
    <source>
        <dbReference type="Proteomes" id="UP001356427"/>
    </source>
</evidence>
<comment type="caution">
    <text evidence="1">The sequence shown here is derived from an EMBL/GenBank/DDBJ whole genome shotgun (WGS) entry which is preliminary data.</text>
</comment>
<dbReference type="Proteomes" id="UP001356427">
    <property type="component" value="Unassembled WGS sequence"/>
</dbReference>
<dbReference type="EMBL" id="JAGTTL010000012">
    <property type="protein sequence ID" value="KAK6315186.1"/>
    <property type="molecule type" value="Genomic_DNA"/>
</dbReference>
<name>A0AAN8QX91_9TELE</name>
<sequence>MTTWLPDTVDTAAMAAMPRLSAKMRALPGSNELYEMPPMWIHWDLRGRDQRLQPRSTQRMTTFPMKSWETTYYQSIQFKFP</sequence>
<gene>
    <name evidence="1" type="ORF">J4Q44_G00147150</name>
</gene>
<dbReference type="AlphaFoldDB" id="A0AAN8QX91"/>
<organism evidence="1 2">
    <name type="scientific">Coregonus suidteri</name>
    <dbReference type="NCBI Taxonomy" id="861788"/>
    <lineage>
        <taxon>Eukaryota</taxon>
        <taxon>Metazoa</taxon>
        <taxon>Chordata</taxon>
        <taxon>Craniata</taxon>
        <taxon>Vertebrata</taxon>
        <taxon>Euteleostomi</taxon>
        <taxon>Actinopterygii</taxon>
        <taxon>Neopterygii</taxon>
        <taxon>Teleostei</taxon>
        <taxon>Protacanthopterygii</taxon>
        <taxon>Salmoniformes</taxon>
        <taxon>Salmonidae</taxon>
        <taxon>Coregoninae</taxon>
        <taxon>Coregonus</taxon>
    </lineage>
</organism>
<evidence type="ECO:0000313" key="1">
    <source>
        <dbReference type="EMBL" id="KAK6315186.1"/>
    </source>
</evidence>
<accession>A0AAN8QX91</accession>